<feature type="transmembrane region" description="Helical" evidence="1">
    <location>
        <begin position="39"/>
        <end position="56"/>
    </location>
</feature>
<reference evidence="2 3" key="1">
    <citation type="submission" date="2021-03" db="EMBL/GenBank/DDBJ databases">
        <authorList>
            <person name="Gilmore M.S."/>
            <person name="Schwartzman J."/>
            <person name="Van Tyne D."/>
            <person name="Martin M."/>
            <person name="Earl A.M."/>
            <person name="Manson A.L."/>
            <person name="Straub T."/>
            <person name="Salamzade R."/>
            <person name="Saavedra J."/>
            <person name="Lebreton F."/>
            <person name="Prichula J."/>
            <person name="Schaufler K."/>
            <person name="Gaca A."/>
            <person name="Sgardioli B."/>
            <person name="Wagenaar J."/>
            <person name="Strong T."/>
        </authorList>
    </citation>
    <scope>NUCLEOTIDE SEQUENCE [LARGE SCALE GENOMIC DNA]</scope>
    <source>
        <strain evidence="2 3">DIV2402</strain>
    </source>
</reference>
<dbReference type="EMBL" id="CP147251">
    <property type="protein sequence ID" value="WYJ75858.1"/>
    <property type="molecule type" value="Genomic_DNA"/>
</dbReference>
<keyword evidence="1" id="KW-0472">Membrane</keyword>
<evidence type="ECO:0000256" key="1">
    <source>
        <dbReference type="SAM" id="Phobius"/>
    </source>
</evidence>
<gene>
    <name evidence="2" type="ORF">DOK78_000446</name>
</gene>
<feature type="transmembrane region" description="Helical" evidence="1">
    <location>
        <begin position="12"/>
        <end position="33"/>
    </location>
</feature>
<name>A0ABZ2SK50_9ENTE</name>
<proteinExistence type="predicted"/>
<keyword evidence="1" id="KW-1133">Transmembrane helix</keyword>
<protein>
    <submittedName>
        <fullName evidence="2">Uncharacterized protein</fullName>
    </submittedName>
</protein>
<evidence type="ECO:0000313" key="2">
    <source>
        <dbReference type="EMBL" id="WYJ75858.1"/>
    </source>
</evidence>
<reference evidence="2 3" key="2">
    <citation type="submission" date="2024-03" db="EMBL/GenBank/DDBJ databases">
        <title>The Genome Sequence of Enterococcus sp. DIV2402.</title>
        <authorList>
            <consortium name="The Broad Institute Genomics Platform"/>
            <consortium name="The Broad Institute Microbial Omics Core"/>
            <consortium name="The Broad Institute Genomic Center for Infectious Diseases"/>
            <person name="Earl A."/>
            <person name="Manson A."/>
            <person name="Gilmore M."/>
            <person name="Schwartman J."/>
            <person name="Shea T."/>
            <person name="Abouelleil A."/>
            <person name="Cao P."/>
            <person name="Chapman S."/>
            <person name="Cusick C."/>
            <person name="Young S."/>
            <person name="Neafsey D."/>
            <person name="Nusbaum C."/>
            <person name="Birren B."/>
        </authorList>
    </citation>
    <scope>NUCLEOTIDE SEQUENCE [LARGE SCALE GENOMIC DNA]</scope>
    <source>
        <strain evidence="2 3">DIV2402</strain>
    </source>
</reference>
<keyword evidence="1" id="KW-0812">Transmembrane</keyword>
<keyword evidence="3" id="KW-1185">Reference proteome</keyword>
<evidence type="ECO:0000313" key="3">
    <source>
        <dbReference type="Proteomes" id="UP000664701"/>
    </source>
</evidence>
<sequence length="74" mass="8838">MRKNDQQFIKTHPYLHLILVMIMASLIGITIEYVINQDFIGSGFFTSLILLLIEMLRIRKKRKKETHHKLDKQK</sequence>
<organism evidence="2 3">
    <name type="scientific">Candidatus Enterococcus lowellii</name>
    <dbReference type="NCBI Taxonomy" id="2230877"/>
    <lineage>
        <taxon>Bacteria</taxon>
        <taxon>Bacillati</taxon>
        <taxon>Bacillota</taxon>
        <taxon>Bacilli</taxon>
        <taxon>Lactobacillales</taxon>
        <taxon>Enterococcaceae</taxon>
        <taxon>Enterococcus</taxon>
    </lineage>
</organism>
<dbReference type="RefSeq" id="WP_207941928.1">
    <property type="nucleotide sequence ID" value="NZ_CP147251.1"/>
</dbReference>
<accession>A0ABZ2SK50</accession>
<dbReference type="Proteomes" id="UP000664701">
    <property type="component" value="Chromosome"/>
</dbReference>